<comment type="caution">
    <text evidence="2">The sequence shown here is derived from an EMBL/GenBank/DDBJ whole genome shotgun (WGS) entry which is preliminary data.</text>
</comment>
<dbReference type="Gene3D" id="3.10.180.10">
    <property type="entry name" value="2,3-Dihydroxybiphenyl 1,2-Dioxygenase, domain 1"/>
    <property type="match status" value="1"/>
</dbReference>
<name>A0ABT5HRQ3_9CAUL</name>
<feature type="domain" description="PhnB-like" evidence="1">
    <location>
        <begin position="5"/>
        <end position="129"/>
    </location>
</feature>
<dbReference type="SUPFAM" id="SSF54593">
    <property type="entry name" value="Glyoxalase/Bleomycin resistance protein/Dihydroxybiphenyl dioxygenase"/>
    <property type="match status" value="1"/>
</dbReference>
<proteinExistence type="predicted"/>
<dbReference type="RefSeq" id="WP_272747114.1">
    <property type="nucleotide sequence ID" value="NZ_JAQQKX010000003.1"/>
</dbReference>
<dbReference type="Proteomes" id="UP001214854">
    <property type="component" value="Unassembled WGS sequence"/>
</dbReference>
<accession>A0ABT5HRQ3</accession>
<dbReference type="Pfam" id="PF06983">
    <property type="entry name" value="3-dmu-9_3-mt"/>
    <property type="match status" value="1"/>
</dbReference>
<evidence type="ECO:0000313" key="3">
    <source>
        <dbReference type="Proteomes" id="UP001214854"/>
    </source>
</evidence>
<dbReference type="EMBL" id="JAQQKX010000003">
    <property type="protein sequence ID" value="MDC7682627.1"/>
    <property type="molecule type" value="Genomic_DNA"/>
</dbReference>
<dbReference type="CDD" id="cd06588">
    <property type="entry name" value="PhnB_like"/>
    <property type="match status" value="1"/>
</dbReference>
<dbReference type="PANTHER" id="PTHR33990">
    <property type="entry name" value="PROTEIN YJDN-RELATED"/>
    <property type="match status" value="1"/>
</dbReference>
<keyword evidence="3" id="KW-1185">Reference proteome</keyword>
<reference evidence="2 3" key="1">
    <citation type="submission" date="2023-01" db="EMBL/GenBank/DDBJ databases">
        <title>Novel species of the genus Asticcacaulis isolated from rivers.</title>
        <authorList>
            <person name="Lu H."/>
        </authorList>
    </citation>
    <scope>NUCLEOTIDE SEQUENCE [LARGE SCALE GENOMIC DNA]</scope>
    <source>
        <strain evidence="2 3">BYS171W</strain>
    </source>
</reference>
<sequence length="146" mass="15791">MRLEAHLSFPGTCAEAFAFYQSILGGEITAMFRYGDAPGDMQGDPATKDYVMHAYLQIGDAAIMGADAPPQFQSKPQGFCVNIQAADVAEAQRIWGGLSEGAKAIQMPLAPTFWSPMFGMLIDKYDQPWMVNTTPDAAFMAANAPM</sequence>
<evidence type="ECO:0000259" key="1">
    <source>
        <dbReference type="Pfam" id="PF06983"/>
    </source>
</evidence>
<evidence type="ECO:0000313" key="2">
    <source>
        <dbReference type="EMBL" id="MDC7682627.1"/>
    </source>
</evidence>
<dbReference type="InterPro" id="IPR028973">
    <property type="entry name" value="PhnB-like"/>
</dbReference>
<organism evidence="2 3">
    <name type="scientific">Asticcacaulis aquaticus</name>
    <dbReference type="NCBI Taxonomy" id="2984212"/>
    <lineage>
        <taxon>Bacteria</taxon>
        <taxon>Pseudomonadati</taxon>
        <taxon>Pseudomonadota</taxon>
        <taxon>Alphaproteobacteria</taxon>
        <taxon>Caulobacterales</taxon>
        <taxon>Caulobacteraceae</taxon>
        <taxon>Asticcacaulis</taxon>
    </lineage>
</organism>
<dbReference type="PANTHER" id="PTHR33990:SF1">
    <property type="entry name" value="PROTEIN YJDN"/>
    <property type="match status" value="1"/>
</dbReference>
<protein>
    <submittedName>
        <fullName evidence="2">VOC family protein</fullName>
    </submittedName>
</protein>
<dbReference type="InterPro" id="IPR029068">
    <property type="entry name" value="Glyas_Bleomycin-R_OHBP_Dase"/>
</dbReference>
<gene>
    <name evidence="2" type="ORF">PQU92_05030</name>
</gene>